<evidence type="ECO:0000313" key="1">
    <source>
        <dbReference type="EMBL" id="KAG7091477.1"/>
    </source>
</evidence>
<organism evidence="1 2">
    <name type="scientific">Marasmius oreades</name>
    <name type="common">fairy-ring Marasmius</name>
    <dbReference type="NCBI Taxonomy" id="181124"/>
    <lineage>
        <taxon>Eukaryota</taxon>
        <taxon>Fungi</taxon>
        <taxon>Dikarya</taxon>
        <taxon>Basidiomycota</taxon>
        <taxon>Agaricomycotina</taxon>
        <taxon>Agaricomycetes</taxon>
        <taxon>Agaricomycetidae</taxon>
        <taxon>Agaricales</taxon>
        <taxon>Marasmiineae</taxon>
        <taxon>Marasmiaceae</taxon>
        <taxon>Marasmius</taxon>
    </lineage>
</organism>
<dbReference type="Proteomes" id="UP001049176">
    <property type="component" value="Chromosome 6"/>
</dbReference>
<keyword evidence="2" id="KW-1185">Reference proteome</keyword>
<dbReference type="EMBL" id="CM032186">
    <property type="protein sequence ID" value="KAG7091477.1"/>
    <property type="molecule type" value="Genomic_DNA"/>
</dbReference>
<dbReference type="RefSeq" id="XP_043007947.1">
    <property type="nucleotide sequence ID" value="XM_043155478.1"/>
</dbReference>
<protein>
    <submittedName>
        <fullName evidence="1">Uncharacterized protein</fullName>
    </submittedName>
</protein>
<gene>
    <name evidence="1" type="ORF">E1B28_010508</name>
</gene>
<proteinExistence type="predicted"/>
<dbReference type="AlphaFoldDB" id="A0A9P7RXY1"/>
<reference evidence="1" key="1">
    <citation type="journal article" date="2021" name="Genome Biol. Evol.">
        <title>The assembled and annotated genome of the fairy-ring fungus Marasmius oreades.</title>
        <authorList>
            <person name="Hiltunen M."/>
            <person name="Ament-Velasquez S.L."/>
            <person name="Johannesson H."/>
        </authorList>
    </citation>
    <scope>NUCLEOTIDE SEQUENCE</scope>
    <source>
        <strain evidence="1">03SP1</strain>
    </source>
</reference>
<evidence type="ECO:0000313" key="2">
    <source>
        <dbReference type="Proteomes" id="UP001049176"/>
    </source>
</evidence>
<dbReference type="OrthoDB" id="3034419at2759"/>
<dbReference type="GeneID" id="66079584"/>
<name>A0A9P7RXY1_9AGAR</name>
<sequence>MPCLRWPPPRIFYWSFDRCGRMEIPEENWEKYGIPNLKVATFVGSKRDNEDYETVVEYLQLTKYDLGGQQFANDHGYPILVKGDPHAAEIQTLRNAITSGKSEKAI</sequence>
<dbReference type="KEGG" id="more:E1B28_010508"/>
<accession>A0A9P7RXY1</accession>
<comment type="caution">
    <text evidence="1">The sequence shown here is derived from an EMBL/GenBank/DDBJ whole genome shotgun (WGS) entry which is preliminary data.</text>
</comment>